<dbReference type="AlphaFoldDB" id="A0A921IQK0"/>
<dbReference type="Proteomes" id="UP000746751">
    <property type="component" value="Unassembled WGS sequence"/>
</dbReference>
<organism evidence="2 3">
    <name type="scientific">Collinsella ihumii</name>
    <dbReference type="NCBI Taxonomy" id="1720204"/>
    <lineage>
        <taxon>Bacteria</taxon>
        <taxon>Bacillati</taxon>
        <taxon>Actinomycetota</taxon>
        <taxon>Coriobacteriia</taxon>
        <taxon>Coriobacteriales</taxon>
        <taxon>Coriobacteriaceae</taxon>
        <taxon>Collinsella</taxon>
    </lineage>
</organism>
<accession>A0A921IQK0</accession>
<proteinExistence type="predicted"/>
<comment type="caution">
    <text evidence="2">The sequence shown here is derived from an EMBL/GenBank/DDBJ whole genome shotgun (WGS) entry which is preliminary data.</text>
</comment>
<evidence type="ECO:0000313" key="2">
    <source>
        <dbReference type="EMBL" id="HJG31820.1"/>
    </source>
</evidence>
<reference evidence="2" key="2">
    <citation type="submission" date="2021-09" db="EMBL/GenBank/DDBJ databases">
        <authorList>
            <person name="Gilroy R."/>
        </authorList>
    </citation>
    <scope>NUCLEOTIDE SEQUENCE</scope>
    <source>
        <strain evidence="2">ChiGjej2B2-7701</strain>
    </source>
</reference>
<evidence type="ECO:0000313" key="3">
    <source>
        <dbReference type="Proteomes" id="UP000746751"/>
    </source>
</evidence>
<feature type="transmembrane region" description="Helical" evidence="1">
    <location>
        <begin position="72"/>
        <end position="99"/>
    </location>
</feature>
<gene>
    <name evidence="2" type="ORF">K8U80_10570</name>
</gene>
<feature type="transmembrane region" description="Helical" evidence="1">
    <location>
        <begin position="47"/>
        <end position="66"/>
    </location>
</feature>
<protein>
    <submittedName>
        <fullName evidence="2">Uncharacterized protein</fullName>
    </submittedName>
</protein>
<keyword evidence="1" id="KW-1133">Transmembrane helix</keyword>
<keyword evidence="1" id="KW-0472">Membrane</keyword>
<keyword evidence="1" id="KW-0812">Transmembrane</keyword>
<sequence length="119" mass="13068">MLIHINRLGAADRARLVEHRLTVEELTELHGMLLRGQQARQRALRRVAAFSLILDIALLLMTVFVAGPTPAVLFAGVVVTAIVLLCLACTWAAAIGVFAHQYNQAVEEGYPELLGRLRL</sequence>
<dbReference type="EMBL" id="DYVF01000061">
    <property type="protein sequence ID" value="HJG31820.1"/>
    <property type="molecule type" value="Genomic_DNA"/>
</dbReference>
<name>A0A921IQK0_9ACTN</name>
<reference evidence="2" key="1">
    <citation type="journal article" date="2021" name="PeerJ">
        <title>Extensive microbial diversity within the chicken gut microbiome revealed by metagenomics and culture.</title>
        <authorList>
            <person name="Gilroy R."/>
            <person name="Ravi A."/>
            <person name="Getino M."/>
            <person name="Pursley I."/>
            <person name="Horton D.L."/>
            <person name="Alikhan N.F."/>
            <person name="Baker D."/>
            <person name="Gharbi K."/>
            <person name="Hall N."/>
            <person name="Watson M."/>
            <person name="Adriaenssens E.M."/>
            <person name="Foster-Nyarko E."/>
            <person name="Jarju S."/>
            <person name="Secka A."/>
            <person name="Antonio M."/>
            <person name="Oren A."/>
            <person name="Chaudhuri R.R."/>
            <person name="La Ragione R."/>
            <person name="Hildebrand F."/>
            <person name="Pallen M.J."/>
        </authorList>
    </citation>
    <scope>NUCLEOTIDE SEQUENCE</scope>
    <source>
        <strain evidence="2">ChiGjej2B2-7701</strain>
    </source>
</reference>
<evidence type="ECO:0000256" key="1">
    <source>
        <dbReference type="SAM" id="Phobius"/>
    </source>
</evidence>